<evidence type="ECO:0000313" key="7">
    <source>
        <dbReference type="EMBL" id="RSK40400.1"/>
    </source>
</evidence>
<dbReference type="PROSITE" id="PS51900">
    <property type="entry name" value="CB"/>
    <property type="match status" value="1"/>
</dbReference>
<keyword evidence="2" id="KW-0229">DNA integration</keyword>
<evidence type="ECO:0000256" key="2">
    <source>
        <dbReference type="ARBA" id="ARBA00022908"/>
    </source>
</evidence>
<dbReference type="InterPro" id="IPR011010">
    <property type="entry name" value="DNA_brk_join_enz"/>
</dbReference>
<comment type="similarity">
    <text evidence="1">Belongs to the 'phage' integrase family.</text>
</comment>
<dbReference type="EMBL" id="RWBG01000002">
    <property type="protein sequence ID" value="RSK40400.1"/>
    <property type="molecule type" value="Genomic_DNA"/>
</dbReference>
<dbReference type="InterPro" id="IPR044068">
    <property type="entry name" value="CB"/>
</dbReference>
<dbReference type="PANTHER" id="PTHR30349">
    <property type="entry name" value="PHAGE INTEGRASE-RELATED"/>
    <property type="match status" value="1"/>
</dbReference>
<evidence type="ECO:0000256" key="5">
    <source>
        <dbReference type="PROSITE-ProRule" id="PRU01248"/>
    </source>
</evidence>
<dbReference type="SUPFAM" id="SSF56349">
    <property type="entry name" value="DNA breaking-rejoining enzymes"/>
    <property type="match status" value="1"/>
</dbReference>
<reference evidence="7 8" key="1">
    <citation type="submission" date="2018-12" db="EMBL/GenBank/DDBJ databases">
        <title>Mangrovimonas spongiae sp. nov., a novel member of the genus Mangrovimonas isolated from marine sponge.</title>
        <authorList>
            <person name="Zhuang L."/>
            <person name="Luo L."/>
        </authorList>
    </citation>
    <scope>NUCLEOTIDE SEQUENCE [LARGE SCALE GENOMIC DNA]</scope>
    <source>
        <strain evidence="7 8">HN-E26</strain>
    </source>
</reference>
<evidence type="ECO:0000256" key="4">
    <source>
        <dbReference type="ARBA" id="ARBA00023172"/>
    </source>
</evidence>
<dbReference type="AlphaFoldDB" id="A0A3R9N6X9"/>
<name>A0A3R9N6X9_9FLAO</name>
<keyword evidence="4" id="KW-0233">DNA recombination</keyword>
<proteinExistence type="inferred from homology"/>
<dbReference type="InterPro" id="IPR013762">
    <property type="entry name" value="Integrase-like_cat_sf"/>
</dbReference>
<evidence type="ECO:0000259" key="6">
    <source>
        <dbReference type="PROSITE" id="PS51900"/>
    </source>
</evidence>
<dbReference type="RefSeq" id="WP_125467315.1">
    <property type="nucleotide sequence ID" value="NZ_RWBG01000002.1"/>
</dbReference>
<dbReference type="OrthoDB" id="9806835at2"/>
<sequence>MSLLNDFITFEHGNEHDLEHDSEHDLRKKPQFSSPKIYNAKGDLSKRWYVYFSFRNPKTGKLERMKNIYGIANTYKKKEERLAVLSVYRKRLLLLLKKGYNPFEDNKHLLKQSKPSKIQKQQNEVATIPHPIQVQQTPIIQRQDTNINVPNNNAQEVTGTSLEKAFDLSLHLKKNVVGDRTLRDYRAHADKFISWLKEEHPNITTINLVDKAIIMRYLNEVLSRSSARNCNNYRTNLSSLMQTMEDNDIIPANHVKKIKALKTKPERNKTYSHKTQTEIFKYLEKEDPVLLLYIKFISYNFLRPIEVCRLKVKDINVKEGLLQFKSKNNPLEVKRIPNILLKDLPDLSQFNGDMHLFTQDKIGGYWDIDETNKRNHFSARYRKVVKHHFNLDKNYGLYSFRHTFITKLYQSLIKGSTPHEVKSKIMLITGHSTMDALEKYLRSIDAAIPDDYSHLLK</sequence>
<dbReference type="CDD" id="cd00397">
    <property type="entry name" value="DNA_BRE_C"/>
    <property type="match status" value="1"/>
</dbReference>
<dbReference type="Proteomes" id="UP000270620">
    <property type="component" value="Unassembled WGS sequence"/>
</dbReference>
<keyword evidence="8" id="KW-1185">Reference proteome</keyword>
<evidence type="ECO:0000313" key="8">
    <source>
        <dbReference type="Proteomes" id="UP000270620"/>
    </source>
</evidence>
<dbReference type="InterPro" id="IPR050090">
    <property type="entry name" value="Tyrosine_recombinase_XerCD"/>
</dbReference>
<comment type="caution">
    <text evidence="7">The sequence shown here is derived from an EMBL/GenBank/DDBJ whole genome shotgun (WGS) entry which is preliminary data.</text>
</comment>
<accession>A0A3R9N6X9</accession>
<dbReference type="GO" id="GO:0015074">
    <property type="term" value="P:DNA integration"/>
    <property type="evidence" value="ECO:0007669"/>
    <property type="project" value="UniProtKB-KW"/>
</dbReference>
<dbReference type="GO" id="GO:0003677">
    <property type="term" value="F:DNA binding"/>
    <property type="evidence" value="ECO:0007669"/>
    <property type="project" value="UniProtKB-UniRule"/>
</dbReference>
<organism evidence="7 8">
    <name type="scientific">Mangrovimonas spongiae</name>
    <dbReference type="NCBI Taxonomy" id="2494697"/>
    <lineage>
        <taxon>Bacteria</taxon>
        <taxon>Pseudomonadati</taxon>
        <taxon>Bacteroidota</taxon>
        <taxon>Flavobacteriia</taxon>
        <taxon>Flavobacteriales</taxon>
        <taxon>Flavobacteriaceae</taxon>
        <taxon>Mangrovimonas</taxon>
    </lineage>
</organism>
<dbReference type="GO" id="GO:0006310">
    <property type="term" value="P:DNA recombination"/>
    <property type="evidence" value="ECO:0007669"/>
    <property type="project" value="UniProtKB-KW"/>
</dbReference>
<feature type="domain" description="Core-binding (CB)" evidence="6">
    <location>
        <begin position="157"/>
        <end position="245"/>
    </location>
</feature>
<gene>
    <name evidence="7" type="ORF">EJA19_05320</name>
</gene>
<evidence type="ECO:0000256" key="1">
    <source>
        <dbReference type="ARBA" id="ARBA00008857"/>
    </source>
</evidence>
<dbReference type="Gene3D" id="1.10.443.10">
    <property type="entry name" value="Intergrase catalytic core"/>
    <property type="match status" value="1"/>
</dbReference>
<evidence type="ECO:0000256" key="3">
    <source>
        <dbReference type="ARBA" id="ARBA00023125"/>
    </source>
</evidence>
<keyword evidence="3 5" id="KW-0238">DNA-binding</keyword>
<protein>
    <submittedName>
        <fullName evidence="7">Site-specific integrase</fullName>
    </submittedName>
</protein>
<dbReference type="PANTHER" id="PTHR30349:SF41">
    <property type="entry name" value="INTEGRASE_RECOMBINASE PROTEIN MJ0367-RELATED"/>
    <property type="match status" value="1"/>
</dbReference>
<dbReference type="InterPro" id="IPR010998">
    <property type="entry name" value="Integrase_recombinase_N"/>
</dbReference>
<dbReference type="Gene3D" id="1.10.150.130">
    <property type="match status" value="1"/>
</dbReference>